<name>A0ABS7F5X5_9PROT</name>
<reference evidence="2 3" key="1">
    <citation type="submission" date="2021-08" db="EMBL/GenBank/DDBJ databases">
        <title>Caldovatus sediminis gen. nov., sp. nov., a moderately thermophilic bacterium isolated from a hot spring.</title>
        <authorList>
            <person name="Hu C.-J."/>
            <person name="Li W.-J."/>
            <person name="Xian W.-D."/>
        </authorList>
    </citation>
    <scope>NUCLEOTIDE SEQUENCE [LARGE SCALE GENOMIC DNA]</scope>
    <source>
        <strain evidence="2 3">SYSU G05006</strain>
    </source>
</reference>
<dbReference type="Gene3D" id="3.40.50.150">
    <property type="entry name" value="Vaccinia Virus protein VP39"/>
    <property type="match status" value="1"/>
</dbReference>
<dbReference type="Proteomes" id="UP001519924">
    <property type="component" value="Unassembled WGS sequence"/>
</dbReference>
<evidence type="ECO:0000313" key="2">
    <source>
        <dbReference type="EMBL" id="MBW8270190.1"/>
    </source>
</evidence>
<proteinExistence type="predicted"/>
<dbReference type="GO" id="GO:0032259">
    <property type="term" value="P:methylation"/>
    <property type="evidence" value="ECO:0007669"/>
    <property type="project" value="UniProtKB-KW"/>
</dbReference>
<dbReference type="InterPro" id="IPR029063">
    <property type="entry name" value="SAM-dependent_MTases_sf"/>
</dbReference>
<dbReference type="NCBIfam" id="TIGR01444">
    <property type="entry name" value="fkbM_fam"/>
    <property type="match status" value="1"/>
</dbReference>
<dbReference type="Pfam" id="PF05050">
    <property type="entry name" value="Methyltransf_21"/>
    <property type="match status" value="1"/>
</dbReference>
<comment type="caution">
    <text evidence="2">The sequence shown here is derived from an EMBL/GenBank/DDBJ whole genome shotgun (WGS) entry which is preliminary data.</text>
</comment>
<feature type="domain" description="Methyltransferase FkbM" evidence="1">
    <location>
        <begin position="83"/>
        <end position="225"/>
    </location>
</feature>
<accession>A0ABS7F5X5</accession>
<dbReference type="RefSeq" id="WP_220117937.1">
    <property type="nucleotide sequence ID" value="NZ_JAHZUY010000033.1"/>
</dbReference>
<dbReference type="SUPFAM" id="SSF53335">
    <property type="entry name" value="S-adenosyl-L-methionine-dependent methyltransferases"/>
    <property type="match status" value="1"/>
</dbReference>
<protein>
    <submittedName>
        <fullName evidence="2">FkbM family methyltransferase</fullName>
    </submittedName>
</protein>
<keyword evidence="3" id="KW-1185">Reference proteome</keyword>
<dbReference type="InterPro" id="IPR006342">
    <property type="entry name" value="FkbM_mtfrase"/>
</dbReference>
<dbReference type="PANTHER" id="PTHR34203:SF15">
    <property type="entry name" value="SLL1173 PROTEIN"/>
    <property type="match status" value="1"/>
</dbReference>
<evidence type="ECO:0000313" key="3">
    <source>
        <dbReference type="Proteomes" id="UP001519924"/>
    </source>
</evidence>
<dbReference type="PANTHER" id="PTHR34203">
    <property type="entry name" value="METHYLTRANSFERASE, FKBM FAMILY PROTEIN"/>
    <property type="match status" value="1"/>
</dbReference>
<dbReference type="EMBL" id="JAHZUY010000033">
    <property type="protein sequence ID" value="MBW8270190.1"/>
    <property type="molecule type" value="Genomic_DNA"/>
</dbReference>
<keyword evidence="2" id="KW-0808">Transferase</keyword>
<keyword evidence="2" id="KW-0489">Methyltransferase</keyword>
<dbReference type="GO" id="GO:0008168">
    <property type="term" value="F:methyltransferase activity"/>
    <property type="evidence" value="ECO:0007669"/>
    <property type="project" value="UniProtKB-KW"/>
</dbReference>
<evidence type="ECO:0000259" key="1">
    <source>
        <dbReference type="Pfam" id="PF05050"/>
    </source>
</evidence>
<sequence>MPSLRQLEARLAHIETQISQLQHAHTIYLGDHEALTRIHTGHRIYVDTRDVGICSHLMLEGRWEPWIEAGLASVVKPGMRFCDIGANFGYYTLLGAHWVGPEGRVYAFEANPEILRKLRKSVAVNGFDDRVTLFGNAVYSDHRTLEFRYTFEFSGGGSVSGGGGGPWTVHRVKVEAAPLDSLLADVSHVDVMKIDVEGAEPHVFRGARKLMARSRALSLVVEFHAASVAAVMDPRDYLQGFVADGFSLALIEPAGVTRALGVEECLATLNGRLGYLLLTRTG</sequence>
<organism evidence="2 3">
    <name type="scientific">Caldovatus aquaticus</name>
    <dbReference type="NCBI Taxonomy" id="2865671"/>
    <lineage>
        <taxon>Bacteria</taxon>
        <taxon>Pseudomonadati</taxon>
        <taxon>Pseudomonadota</taxon>
        <taxon>Alphaproteobacteria</taxon>
        <taxon>Acetobacterales</taxon>
        <taxon>Roseomonadaceae</taxon>
        <taxon>Caldovatus</taxon>
    </lineage>
</organism>
<dbReference type="InterPro" id="IPR052514">
    <property type="entry name" value="SAM-dependent_MTase"/>
</dbReference>
<gene>
    <name evidence="2" type="ORF">K1J50_11910</name>
</gene>